<keyword evidence="6" id="KW-1015">Disulfide bond</keyword>
<evidence type="ECO:0000259" key="10">
    <source>
        <dbReference type="Pfam" id="PF14368"/>
    </source>
</evidence>
<feature type="signal peptide" evidence="9">
    <location>
        <begin position="1"/>
        <end position="27"/>
    </location>
</feature>
<evidence type="ECO:0000256" key="7">
    <source>
        <dbReference type="ARBA" id="ARBA00023180"/>
    </source>
</evidence>
<dbReference type="CDD" id="cd00010">
    <property type="entry name" value="AAI_LTSS"/>
    <property type="match status" value="1"/>
</dbReference>
<evidence type="ECO:0000256" key="6">
    <source>
        <dbReference type="ARBA" id="ARBA00023157"/>
    </source>
</evidence>
<dbReference type="Gene3D" id="1.10.110.10">
    <property type="entry name" value="Plant lipid-transfer and hydrophobic proteins"/>
    <property type="match status" value="1"/>
</dbReference>
<comment type="similarity">
    <text evidence="2">Belongs to the plant LTP family.</text>
</comment>
<dbReference type="GeneID" id="110795275"/>
<dbReference type="InterPro" id="IPR043325">
    <property type="entry name" value="LTSS"/>
</dbReference>
<reference evidence="12" key="2">
    <citation type="submission" date="2025-08" db="UniProtKB">
        <authorList>
            <consortium name="RefSeq"/>
        </authorList>
    </citation>
    <scope>IDENTIFICATION</scope>
    <source>
        <tissue evidence="12">Leaf</tissue>
    </source>
</reference>
<organism evidence="11 12">
    <name type="scientific">Spinacia oleracea</name>
    <name type="common">Spinach</name>
    <dbReference type="NCBI Taxonomy" id="3562"/>
    <lineage>
        <taxon>Eukaryota</taxon>
        <taxon>Viridiplantae</taxon>
        <taxon>Streptophyta</taxon>
        <taxon>Embryophyta</taxon>
        <taxon>Tracheophyta</taxon>
        <taxon>Spermatophyta</taxon>
        <taxon>Magnoliopsida</taxon>
        <taxon>eudicotyledons</taxon>
        <taxon>Gunneridae</taxon>
        <taxon>Pentapetalae</taxon>
        <taxon>Caryophyllales</taxon>
        <taxon>Chenopodiaceae</taxon>
        <taxon>Chenopodioideae</taxon>
        <taxon>Anserineae</taxon>
        <taxon>Spinacia</taxon>
    </lineage>
</organism>
<reference evidence="11" key="1">
    <citation type="journal article" date="2021" name="Nat. Commun.">
        <title>Genomic analyses provide insights into spinach domestication and the genetic basis of agronomic traits.</title>
        <authorList>
            <person name="Cai X."/>
            <person name="Sun X."/>
            <person name="Xu C."/>
            <person name="Sun H."/>
            <person name="Wang X."/>
            <person name="Ge C."/>
            <person name="Zhang Z."/>
            <person name="Wang Q."/>
            <person name="Fei Z."/>
            <person name="Jiao C."/>
            <person name="Wang Q."/>
        </authorList>
    </citation>
    <scope>NUCLEOTIDE SEQUENCE [LARGE SCALE GENOMIC DNA]</scope>
    <source>
        <strain evidence="11">cv. Varoflay</strain>
    </source>
</reference>
<evidence type="ECO:0000256" key="4">
    <source>
        <dbReference type="ARBA" id="ARBA00022622"/>
    </source>
</evidence>
<keyword evidence="8" id="KW-0449">Lipoprotein</keyword>
<dbReference type="RefSeq" id="XP_021855973.1">
    <property type="nucleotide sequence ID" value="XM_022000281.2"/>
</dbReference>
<sequence>MSKVLCLATLMVVQVVVLVSTPVLTRAQEGVDVPDCVTDLDDPCGPFVNSTTAIPPAACCQPLEMVLKNDISCLCTIFGSIDIIQTLSINVTEALTLPQRCGFQFDIIAQCQAMAPAPSSTPAIAPSPISGME</sequence>
<comment type="subcellular location">
    <subcellularLocation>
        <location evidence="1">Cell membrane</location>
        <topology evidence="1">Lipid-anchor</topology>
        <topology evidence="1">GPI-anchor</topology>
    </subcellularLocation>
</comment>
<dbReference type="InterPro" id="IPR036312">
    <property type="entry name" value="Bifun_inhib/LTP/seed_sf"/>
</dbReference>
<accession>A0A9R0IUR0</accession>
<feature type="chain" id="PRO_5040232676" evidence="9">
    <location>
        <begin position="28"/>
        <end position="133"/>
    </location>
</feature>
<dbReference type="GO" id="GO:0098552">
    <property type="term" value="C:side of membrane"/>
    <property type="evidence" value="ECO:0007669"/>
    <property type="project" value="UniProtKB-KW"/>
</dbReference>
<evidence type="ECO:0000256" key="9">
    <source>
        <dbReference type="SAM" id="SignalP"/>
    </source>
</evidence>
<dbReference type="KEGG" id="soe:110795275"/>
<dbReference type="AlphaFoldDB" id="A0A9R0IUR0"/>
<evidence type="ECO:0000313" key="12">
    <source>
        <dbReference type="RefSeq" id="XP_021855973.1"/>
    </source>
</evidence>
<keyword evidence="4" id="KW-0472">Membrane</keyword>
<evidence type="ECO:0000256" key="1">
    <source>
        <dbReference type="ARBA" id="ARBA00004609"/>
    </source>
</evidence>
<dbReference type="Proteomes" id="UP000813463">
    <property type="component" value="Chromosome 6"/>
</dbReference>
<dbReference type="PANTHER" id="PTHR33044">
    <property type="entry name" value="BIFUNCTIONAL INHIBITOR/LIPID-TRANSFER PROTEIN/SEED STORAGE 2S ALBUMIN SUPERFAMILY PROTEIN-RELATED"/>
    <property type="match status" value="1"/>
</dbReference>
<keyword evidence="11" id="KW-1185">Reference proteome</keyword>
<evidence type="ECO:0000256" key="8">
    <source>
        <dbReference type="ARBA" id="ARBA00023288"/>
    </source>
</evidence>
<dbReference type="OrthoDB" id="690947at2759"/>
<feature type="domain" description="Bifunctional inhibitor/plant lipid transfer protein/seed storage helical" evidence="10">
    <location>
        <begin position="24"/>
        <end position="111"/>
    </location>
</feature>
<gene>
    <name evidence="12" type="primary">LOC110795275</name>
</gene>
<dbReference type="SUPFAM" id="SSF47699">
    <property type="entry name" value="Bifunctional inhibitor/lipid-transfer protein/seed storage 2S albumin"/>
    <property type="match status" value="1"/>
</dbReference>
<keyword evidence="5 9" id="KW-0732">Signal</keyword>
<proteinExistence type="inferred from homology"/>
<evidence type="ECO:0000256" key="2">
    <source>
        <dbReference type="ARBA" id="ARBA00009748"/>
    </source>
</evidence>
<evidence type="ECO:0000256" key="5">
    <source>
        <dbReference type="ARBA" id="ARBA00022729"/>
    </source>
</evidence>
<dbReference type="InterPro" id="IPR016140">
    <property type="entry name" value="Bifunc_inhib/LTP/seed_store"/>
</dbReference>
<keyword evidence="3" id="KW-1003">Cell membrane</keyword>
<name>A0A9R0IUR0_SPIOL</name>
<keyword evidence="7" id="KW-0325">Glycoprotein</keyword>
<protein>
    <submittedName>
        <fullName evidence="12">Non-specific lipid transfer protein GPI-anchored 3-like</fullName>
    </submittedName>
</protein>
<evidence type="ECO:0000313" key="11">
    <source>
        <dbReference type="Proteomes" id="UP000813463"/>
    </source>
</evidence>
<dbReference type="GO" id="GO:0005886">
    <property type="term" value="C:plasma membrane"/>
    <property type="evidence" value="ECO:0007669"/>
    <property type="project" value="UniProtKB-SubCell"/>
</dbReference>
<dbReference type="Pfam" id="PF14368">
    <property type="entry name" value="LTP_2"/>
    <property type="match status" value="1"/>
</dbReference>
<keyword evidence="4" id="KW-0336">GPI-anchor</keyword>
<evidence type="ECO:0000256" key="3">
    <source>
        <dbReference type="ARBA" id="ARBA00022475"/>
    </source>
</evidence>